<evidence type="ECO:0000259" key="3">
    <source>
        <dbReference type="Pfam" id="PF00465"/>
    </source>
</evidence>
<feature type="domain" description="Alcohol dehydrogenase iron-type/glycerol dehydrogenase GldA" evidence="3">
    <location>
        <begin position="13"/>
        <end position="194"/>
    </location>
</feature>
<dbReference type="Gene3D" id="3.40.50.1970">
    <property type="match status" value="1"/>
</dbReference>
<dbReference type="EC" id="1.1.1.192" evidence="5"/>
<accession>A0A7U7IBV1</accession>
<evidence type="ECO:0000256" key="1">
    <source>
        <dbReference type="ARBA" id="ARBA00007358"/>
    </source>
</evidence>
<dbReference type="GO" id="GO:0046872">
    <property type="term" value="F:metal ion binding"/>
    <property type="evidence" value="ECO:0007669"/>
    <property type="project" value="InterPro"/>
</dbReference>
<evidence type="ECO:0000313" key="5">
    <source>
        <dbReference type="EMBL" id="CAD5109377.1"/>
    </source>
</evidence>
<dbReference type="InterPro" id="IPR001670">
    <property type="entry name" value="ADH_Fe/GldA"/>
</dbReference>
<dbReference type="Proteomes" id="UP000583387">
    <property type="component" value="Unassembled WGS sequence"/>
</dbReference>
<dbReference type="EMBL" id="CAJFCI010000074">
    <property type="protein sequence ID" value="CAD5109377.1"/>
    <property type="molecule type" value="Genomic_DNA"/>
</dbReference>
<dbReference type="Pfam" id="PF00465">
    <property type="entry name" value="Fe-ADH"/>
    <property type="match status" value="1"/>
</dbReference>
<keyword evidence="6" id="KW-1185">Reference proteome</keyword>
<evidence type="ECO:0000313" key="6">
    <source>
        <dbReference type="Proteomes" id="UP000583387"/>
    </source>
</evidence>
<dbReference type="InterPro" id="IPR056798">
    <property type="entry name" value="ADH_Fe_C"/>
</dbReference>
<feature type="domain" description="Fe-containing alcohol dehydrogenase-like C-terminal" evidence="4">
    <location>
        <begin position="205"/>
        <end position="373"/>
    </location>
</feature>
<dbReference type="InterPro" id="IPR039697">
    <property type="entry name" value="Alcohol_dehydrogenase_Fe"/>
</dbReference>
<protein>
    <submittedName>
        <fullName evidence="5">Long-chain-alcohol dehydrogenase 1</fullName>
        <ecNumber evidence="5">1.1.1.192</ecNumber>
    </submittedName>
</protein>
<dbReference type="PANTHER" id="PTHR11496:SF102">
    <property type="entry name" value="ALCOHOL DEHYDROGENASE 4"/>
    <property type="match status" value="1"/>
</dbReference>
<dbReference type="GO" id="GO:0050060">
    <property type="term" value="F:long-chain-alcohol dehydrogenase activity"/>
    <property type="evidence" value="ECO:0007669"/>
    <property type="project" value="UniProtKB-EC"/>
</dbReference>
<name>A0A7U7IBV1_9GAMM</name>
<dbReference type="PANTHER" id="PTHR11496">
    <property type="entry name" value="ALCOHOL DEHYDROGENASE"/>
    <property type="match status" value="1"/>
</dbReference>
<gene>
    <name evidence="5" type="primary">adh1_2</name>
    <name evidence="5" type="ORF">PSEWESI4_03674</name>
</gene>
<sequence>MSNTGYFHYWMRTQVHCAAGALVRVPALLQQLGGKRVLLLGSAGVRRAGLLERLEAVFAANRGGGQAELAGVIECIESGVSAAAINQALARARELGTDCIVALGGGSVQDVAKAVKYALAHGLADIQDALLGGIRLETSPPEGLLGIPHIAIPTLAGGGAEVSNTAVIRCERLGGLRALLRAPGLEADIAVLDPQLTVGLSRSLTAAAGMEALAQALEVVASTGSNHLSDANAFAAVALIDCWLEAVVNEPGNLDGHGALLQASTLSGVARTNVLGAMPVHNCACALASLYDIPLGQLKGALLPVVLEVLRDFYRPVAWRLARAFGIPTTGRSADETLDQVIARLRILLDEIGMPWAIPGLPQGEMERIVQAVSVDPAAMFCRMSPAQIEAIIAKVAGT</sequence>
<dbReference type="Gene3D" id="1.20.1090.10">
    <property type="entry name" value="Dehydroquinate synthase-like - alpha domain"/>
    <property type="match status" value="1"/>
</dbReference>
<evidence type="ECO:0000259" key="4">
    <source>
        <dbReference type="Pfam" id="PF25137"/>
    </source>
</evidence>
<dbReference type="GO" id="GO:0004022">
    <property type="term" value="F:alcohol dehydrogenase (NAD+) activity"/>
    <property type="evidence" value="ECO:0007669"/>
    <property type="project" value="TreeGrafter"/>
</dbReference>
<dbReference type="Pfam" id="PF25137">
    <property type="entry name" value="ADH_Fe_C"/>
    <property type="match status" value="1"/>
</dbReference>
<reference evidence="5 6" key="1">
    <citation type="submission" date="2020-08" db="EMBL/GenBank/DDBJ databases">
        <authorList>
            <person name="Criscuolo A."/>
        </authorList>
    </citation>
    <scope>NUCLEOTIDE SEQUENCE [LARGE SCALE GENOMIC DNA]</scope>
    <source>
        <strain evidence="5">CIP111764</strain>
    </source>
</reference>
<dbReference type="RefSeq" id="WP_187672692.1">
    <property type="nucleotide sequence ID" value="NZ_CAJFCI010000074.1"/>
</dbReference>
<organism evidence="5 6">
    <name type="scientific">Zestomonas carbonaria</name>
    <dbReference type="NCBI Taxonomy" id="2762745"/>
    <lineage>
        <taxon>Bacteria</taxon>
        <taxon>Pseudomonadati</taxon>
        <taxon>Pseudomonadota</taxon>
        <taxon>Gammaproteobacteria</taxon>
        <taxon>Pseudomonadales</taxon>
        <taxon>Pseudomonadaceae</taxon>
        <taxon>Zestomonas</taxon>
    </lineage>
</organism>
<comment type="caution">
    <text evidence="5">The sequence shown here is derived from an EMBL/GenBank/DDBJ whole genome shotgun (WGS) entry which is preliminary data.</text>
</comment>
<keyword evidence="2 5" id="KW-0560">Oxidoreductase</keyword>
<dbReference type="AlphaFoldDB" id="A0A7U7IBV1"/>
<proteinExistence type="inferred from homology"/>
<evidence type="ECO:0000256" key="2">
    <source>
        <dbReference type="ARBA" id="ARBA00023002"/>
    </source>
</evidence>
<dbReference type="SUPFAM" id="SSF56796">
    <property type="entry name" value="Dehydroquinate synthase-like"/>
    <property type="match status" value="1"/>
</dbReference>
<comment type="similarity">
    <text evidence="1">Belongs to the iron-containing alcohol dehydrogenase family.</text>
</comment>